<accession>A0A168NVE1</accession>
<reference evidence="3" key="1">
    <citation type="submission" date="2016-04" db="EMBL/GenBank/DDBJ databases">
        <authorList>
            <person name="Evans L.H."/>
            <person name="Alamgir A."/>
            <person name="Owens N."/>
            <person name="Weber N.D."/>
            <person name="Virtaneva K."/>
            <person name="Barbian K."/>
            <person name="Babar A."/>
            <person name="Rosenke K."/>
        </authorList>
    </citation>
    <scope>NUCLEOTIDE SEQUENCE [LARGE SCALE GENOMIC DNA]</scope>
    <source>
        <strain evidence="3">CBS 101.48</strain>
    </source>
</reference>
<evidence type="ECO:0000256" key="1">
    <source>
        <dbReference type="SAM" id="MobiDB-lite"/>
    </source>
</evidence>
<dbReference type="Gene3D" id="6.10.250.1900">
    <property type="match status" value="1"/>
</dbReference>
<protein>
    <recommendedName>
        <fullName evidence="2">Borealin N-terminal domain-containing protein</fullName>
    </recommendedName>
</protein>
<proteinExistence type="predicted"/>
<dbReference type="InterPro" id="IPR018851">
    <property type="entry name" value="Borealin_N"/>
</dbReference>
<dbReference type="InParanoid" id="A0A168NVE1"/>
<feature type="compositionally biased region" description="Polar residues" evidence="1">
    <location>
        <begin position="140"/>
        <end position="151"/>
    </location>
</feature>
<evidence type="ECO:0000259" key="2">
    <source>
        <dbReference type="Pfam" id="PF10444"/>
    </source>
</evidence>
<dbReference type="Proteomes" id="UP000078561">
    <property type="component" value="Unassembled WGS sequence"/>
</dbReference>
<dbReference type="AlphaFoldDB" id="A0A168NVE1"/>
<feature type="compositionally biased region" description="Low complexity" evidence="1">
    <location>
        <begin position="112"/>
        <end position="139"/>
    </location>
</feature>
<evidence type="ECO:0000313" key="3">
    <source>
        <dbReference type="EMBL" id="SAM01282.1"/>
    </source>
</evidence>
<evidence type="ECO:0000313" key="4">
    <source>
        <dbReference type="Proteomes" id="UP000078561"/>
    </source>
</evidence>
<dbReference type="OrthoDB" id="2368626at2759"/>
<keyword evidence="4" id="KW-1185">Reference proteome</keyword>
<gene>
    <name evidence="3" type="primary">ABSGL_07023.1 scaffold 8715</name>
</gene>
<name>A0A168NVE1_ABSGL</name>
<sequence>MTTDPRAAEAIAILDAEATRRIAEIEQSIEFICSSLRAKGNMTINQLLESVRSLTMDEYCNKYHADTSYFLEEQARQRKGATMMAPGKKRSLRDVADSMENDGLSAKKKPTVTKSKQTSSSRSTPTSKSSTPTTAANSPMENRSMQSQQRSDVNHHPAPRKDVMDDEDEEEIDFGPLFMQFLRPGHPKVTFQFNPQEELDDNSAPRLQVPYEFVDQFGPGHRRRIADQVQHIQDQLESFKQRLLQPPSSSSSSS</sequence>
<feature type="region of interest" description="Disordered" evidence="1">
    <location>
        <begin position="99"/>
        <end position="166"/>
    </location>
</feature>
<feature type="compositionally biased region" description="Basic and acidic residues" evidence="1">
    <location>
        <begin position="152"/>
        <end position="163"/>
    </location>
</feature>
<dbReference type="EMBL" id="LT553525">
    <property type="protein sequence ID" value="SAM01282.1"/>
    <property type="molecule type" value="Genomic_DNA"/>
</dbReference>
<feature type="domain" description="Borealin N-terminal" evidence="2">
    <location>
        <begin position="11"/>
        <end position="62"/>
    </location>
</feature>
<dbReference type="Pfam" id="PF10444">
    <property type="entry name" value="Nbl1_Borealin_N"/>
    <property type="match status" value="1"/>
</dbReference>
<organism evidence="3">
    <name type="scientific">Absidia glauca</name>
    <name type="common">Pin mould</name>
    <dbReference type="NCBI Taxonomy" id="4829"/>
    <lineage>
        <taxon>Eukaryota</taxon>
        <taxon>Fungi</taxon>
        <taxon>Fungi incertae sedis</taxon>
        <taxon>Mucoromycota</taxon>
        <taxon>Mucoromycotina</taxon>
        <taxon>Mucoromycetes</taxon>
        <taxon>Mucorales</taxon>
        <taxon>Cunninghamellaceae</taxon>
        <taxon>Absidia</taxon>
    </lineage>
</organism>